<sequence length="239" mass="25628">MSEPDPQTVLLLQHQHDGGPGNVVTWLDEHGIPWELVDVSAGSLPPVTPHRAIVVLGSEEAAYDPTVAWLPAEKAYLAQAMAIGTPVLGLCFGGQLIADVLGGQVTKADVTEIGWVDVAALPDSAQNGAAADPADAVVLGTWFAWHYDEFQPPPGSTVLAATSNCVHAFRHGPHLALQFHPEVSPAHIEVWLDKTSRQDRPAVNAEDARRMLDESERRSTAARDAAFRLYASFFGESVS</sequence>
<proteinExistence type="predicted"/>
<dbReference type="Proteomes" id="UP001299970">
    <property type="component" value="Unassembled WGS sequence"/>
</dbReference>
<dbReference type="EMBL" id="JAKXMK010000002">
    <property type="protein sequence ID" value="MCH6164304.1"/>
    <property type="molecule type" value="Genomic_DNA"/>
</dbReference>
<evidence type="ECO:0000313" key="3">
    <source>
        <dbReference type="Proteomes" id="UP001299970"/>
    </source>
</evidence>
<evidence type="ECO:0000313" key="2">
    <source>
        <dbReference type="EMBL" id="MCH6164304.1"/>
    </source>
</evidence>
<dbReference type="CDD" id="cd01741">
    <property type="entry name" value="GATase1_1"/>
    <property type="match status" value="1"/>
</dbReference>
<keyword evidence="3" id="KW-1185">Reference proteome</keyword>
<dbReference type="InterPro" id="IPR029062">
    <property type="entry name" value="Class_I_gatase-like"/>
</dbReference>
<gene>
    <name evidence="2" type="ORF">MMF94_01310</name>
</gene>
<dbReference type="PANTHER" id="PTHR42695">
    <property type="entry name" value="GLUTAMINE AMIDOTRANSFERASE YLR126C-RELATED"/>
    <property type="match status" value="1"/>
</dbReference>
<dbReference type="SUPFAM" id="SSF52317">
    <property type="entry name" value="Class I glutamine amidotransferase-like"/>
    <property type="match status" value="1"/>
</dbReference>
<feature type="domain" description="Glutamine amidotransferase" evidence="1">
    <location>
        <begin position="74"/>
        <end position="185"/>
    </location>
</feature>
<organism evidence="2 3">
    <name type="scientific">Pseudonocardia alaniniphila</name>
    <dbReference type="NCBI Taxonomy" id="75291"/>
    <lineage>
        <taxon>Bacteria</taxon>
        <taxon>Bacillati</taxon>
        <taxon>Actinomycetota</taxon>
        <taxon>Actinomycetes</taxon>
        <taxon>Pseudonocardiales</taxon>
        <taxon>Pseudonocardiaceae</taxon>
        <taxon>Pseudonocardia</taxon>
    </lineage>
</organism>
<evidence type="ECO:0000259" key="1">
    <source>
        <dbReference type="Pfam" id="PF00117"/>
    </source>
</evidence>
<keyword evidence="2" id="KW-0614">Plasmid</keyword>
<reference evidence="2 3" key="1">
    <citation type="submission" date="2022-03" db="EMBL/GenBank/DDBJ databases">
        <title>Pseudonocardia alaer sp. nov., a novel actinomycete isolated from reed forest soil.</title>
        <authorList>
            <person name="Wang L."/>
        </authorList>
    </citation>
    <scope>NUCLEOTIDE SEQUENCE [LARGE SCALE GENOMIC DNA]</scope>
    <source>
        <strain evidence="2 3">Y-16303</strain>
        <plasmid evidence="2">unnamed</plasmid>
    </source>
</reference>
<dbReference type="InterPro" id="IPR044992">
    <property type="entry name" value="ChyE-like"/>
</dbReference>
<dbReference type="Gene3D" id="3.40.50.880">
    <property type="match status" value="1"/>
</dbReference>
<dbReference type="Pfam" id="PF00117">
    <property type="entry name" value="GATase"/>
    <property type="match status" value="1"/>
</dbReference>
<keyword evidence="2" id="KW-0315">Glutamine amidotransferase</keyword>
<dbReference type="PROSITE" id="PS51273">
    <property type="entry name" value="GATASE_TYPE_1"/>
    <property type="match status" value="1"/>
</dbReference>
<dbReference type="PANTHER" id="PTHR42695:SF5">
    <property type="entry name" value="GLUTAMINE AMIDOTRANSFERASE YLR126C-RELATED"/>
    <property type="match status" value="1"/>
</dbReference>
<dbReference type="RefSeq" id="WP_241034507.1">
    <property type="nucleotide sequence ID" value="NZ_BAAAJF010000034.1"/>
</dbReference>
<dbReference type="InterPro" id="IPR017926">
    <property type="entry name" value="GATASE"/>
</dbReference>
<accession>A0ABS9T704</accession>
<name>A0ABS9T704_9PSEU</name>
<geneLocation type="plasmid" evidence="2">
    <name>unnamed</name>
</geneLocation>
<protein>
    <submittedName>
        <fullName evidence="2">Type 1 glutamine amidotransferase</fullName>
    </submittedName>
</protein>
<comment type="caution">
    <text evidence="2">The sequence shown here is derived from an EMBL/GenBank/DDBJ whole genome shotgun (WGS) entry which is preliminary data.</text>
</comment>